<evidence type="ECO:0000313" key="2">
    <source>
        <dbReference type="EMBL" id="KAA6318438.1"/>
    </source>
</evidence>
<accession>A0A5J4QBM4</accession>
<dbReference type="Gene3D" id="3.40.50.300">
    <property type="entry name" value="P-loop containing nucleotide triphosphate hydrolases"/>
    <property type="match status" value="1"/>
</dbReference>
<dbReference type="SUPFAM" id="SSF52540">
    <property type="entry name" value="P-loop containing nucleoside triphosphate hydrolases"/>
    <property type="match status" value="1"/>
</dbReference>
<dbReference type="EMBL" id="SNRY01004186">
    <property type="protein sequence ID" value="KAA6318438.1"/>
    <property type="molecule type" value="Genomic_DNA"/>
</dbReference>
<evidence type="ECO:0000259" key="1">
    <source>
        <dbReference type="SMART" id="SM00382"/>
    </source>
</evidence>
<gene>
    <name evidence="2" type="ORF">EZS27_031545</name>
</gene>
<organism evidence="2">
    <name type="scientific">termite gut metagenome</name>
    <dbReference type="NCBI Taxonomy" id="433724"/>
    <lineage>
        <taxon>unclassified sequences</taxon>
        <taxon>metagenomes</taxon>
        <taxon>organismal metagenomes</taxon>
    </lineage>
</organism>
<dbReference type="InterPro" id="IPR027417">
    <property type="entry name" value="P-loop_NTPase"/>
</dbReference>
<proteinExistence type="predicted"/>
<protein>
    <recommendedName>
        <fullName evidence="1">AAA+ ATPase domain-containing protein</fullName>
    </recommendedName>
</protein>
<dbReference type="SMART" id="SM00382">
    <property type="entry name" value="AAA"/>
    <property type="match status" value="1"/>
</dbReference>
<comment type="caution">
    <text evidence="2">The sequence shown here is derived from an EMBL/GenBank/DDBJ whole genome shotgun (WGS) entry which is preliminary data.</text>
</comment>
<dbReference type="InterPro" id="IPR003593">
    <property type="entry name" value="AAA+_ATPase"/>
</dbReference>
<reference evidence="2" key="1">
    <citation type="submission" date="2019-03" db="EMBL/GenBank/DDBJ databases">
        <title>Single cell metagenomics reveals metabolic interactions within the superorganism composed of flagellate Streblomastix strix and complex community of Bacteroidetes bacteria on its surface.</title>
        <authorList>
            <person name="Treitli S.C."/>
            <person name="Kolisko M."/>
            <person name="Husnik F."/>
            <person name="Keeling P."/>
            <person name="Hampl V."/>
        </authorList>
    </citation>
    <scope>NUCLEOTIDE SEQUENCE</scope>
    <source>
        <strain evidence="2">STM</strain>
    </source>
</reference>
<sequence length="205" mass="22905">MLIPPTGVLTAKFETLTFDGVWKDAIGCPEVTGSWIIYGPTKNGKTTFAMMLAKYLTNFEKVFYNSIEEGLSRSVQIAYERVGMIEASGRITLEREGLEAMIERLRKRKSANIVFIDSLQFLGITFKDYKRLKTMFPRKLFIFVSHTANGQPDGKAAVALWRDASVSFKVEGFRATPVSRYGGGQYIDIDAEKAAAYWITGGVSK</sequence>
<dbReference type="AlphaFoldDB" id="A0A5J4QBM4"/>
<feature type="domain" description="AAA+ ATPase" evidence="1">
    <location>
        <begin position="31"/>
        <end position="172"/>
    </location>
</feature>
<name>A0A5J4QBM4_9ZZZZ</name>